<protein>
    <recommendedName>
        <fullName evidence="5">chanoclavine-I aldehyde reductase</fullName>
        <ecNumber evidence="5">1.3.1.100</ecNumber>
    </recommendedName>
</protein>
<dbReference type="SUPFAM" id="SSF51395">
    <property type="entry name" value="FMN-linked oxidoreductases"/>
    <property type="match status" value="1"/>
</dbReference>
<comment type="catalytic activity">
    <reaction evidence="4">
        <text>dihydrochanoclavine-I aldehyde + NADP(+) = chanoclavine-I aldehyde + NADPH + H(+)</text>
        <dbReference type="Rhea" id="RHEA:35947"/>
        <dbReference type="ChEBI" id="CHEBI:15378"/>
        <dbReference type="ChEBI" id="CHEBI:57783"/>
        <dbReference type="ChEBI" id="CHEBI:58349"/>
        <dbReference type="ChEBI" id="CHEBI:65032"/>
        <dbReference type="ChEBI" id="CHEBI:71487"/>
        <dbReference type="EC" id="1.3.1.100"/>
    </reaction>
</comment>
<dbReference type="RefSeq" id="XP_056751302.1">
    <property type="nucleotide sequence ID" value="XM_056899226.1"/>
</dbReference>
<reference evidence="7" key="2">
    <citation type="submission" date="2023-01" db="EMBL/GenBank/DDBJ databases">
        <authorList>
            <person name="Petersen C."/>
        </authorList>
    </citation>
    <scope>NUCLEOTIDE SEQUENCE</scope>
    <source>
        <strain evidence="7">IBT 12815</strain>
    </source>
</reference>
<dbReference type="GeneID" id="81589468"/>
<comment type="caution">
    <text evidence="7">The sequence shown here is derived from an EMBL/GenBank/DDBJ whole genome shotgun (WGS) entry which is preliminary data.</text>
</comment>
<dbReference type="EMBL" id="JAQJAE010000004">
    <property type="protein sequence ID" value="KAJ5598087.1"/>
    <property type="molecule type" value="Genomic_DNA"/>
</dbReference>
<evidence type="ECO:0000313" key="8">
    <source>
        <dbReference type="Proteomes" id="UP001213799"/>
    </source>
</evidence>
<dbReference type="GO" id="GO:0009820">
    <property type="term" value="P:alkaloid metabolic process"/>
    <property type="evidence" value="ECO:0007669"/>
    <property type="project" value="UniProtKB-KW"/>
</dbReference>
<evidence type="ECO:0000256" key="3">
    <source>
        <dbReference type="ARBA" id="ARBA00022857"/>
    </source>
</evidence>
<dbReference type="FunFam" id="3.20.20.70:FF:000138">
    <property type="entry name" value="NADPH dehydrogenase 1"/>
    <property type="match status" value="1"/>
</dbReference>
<dbReference type="PANTHER" id="PTHR22893">
    <property type="entry name" value="NADH OXIDOREDUCTASE-RELATED"/>
    <property type="match status" value="1"/>
</dbReference>
<dbReference type="CDD" id="cd02933">
    <property type="entry name" value="OYE_like_FMN"/>
    <property type="match status" value="1"/>
</dbReference>
<accession>A0AAD6DZV6</accession>
<feature type="domain" description="NADH:flavin oxidoreductase/NADH oxidase N-terminal" evidence="6">
    <location>
        <begin position="6"/>
        <end position="338"/>
    </location>
</feature>
<dbReference type="InterPro" id="IPR001155">
    <property type="entry name" value="OxRdtase_FMN_N"/>
</dbReference>
<evidence type="ECO:0000259" key="6">
    <source>
        <dbReference type="Pfam" id="PF00724"/>
    </source>
</evidence>
<dbReference type="Pfam" id="PF00724">
    <property type="entry name" value="Oxidored_FMN"/>
    <property type="match status" value="1"/>
</dbReference>
<keyword evidence="3" id="KW-0521">NADP</keyword>
<dbReference type="PANTHER" id="PTHR22893:SF91">
    <property type="entry name" value="NADPH DEHYDROGENASE 2-RELATED"/>
    <property type="match status" value="1"/>
</dbReference>
<dbReference type="GO" id="GO:0010181">
    <property type="term" value="F:FMN binding"/>
    <property type="evidence" value="ECO:0007669"/>
    <property type="project" value="InterPro"/>
</dbReference>
<sequence length="391" mass="43481">MTKSNNLFTPLRVGKCDLHHKLVLSPMTRFRADDEGVPLAFVKEYYAQRASVPGTLLITEATAISSQAKGFSNVPGIWTQEQEQAWQKIVHAVHAKGSYIWLQLWATGRSAEAEVLTAAGHELTSSSPVPVEPDQPTPRALTEGEVQAYIAEYVNAARRAMAAGFDGVELHGANGFLIDQFFQASCNQRTDQWGGSLENRARFGLEVTRAVVAAIGADRVGIKLSPWSTFQGMGTMPDLVAQFEHIITQLRDMDIAYLHLANSRWVEDKTHPDFDNLTFVRMWGDRKPVLLAGGYDADSASRVVDETYGDYTNVAVVFGRLYISNPDLPYRLKHGIPLQPYDRDTFYIPFSDKGYLDYPFSNEFLAATEIGPVGEPRAQHTPCVRRLARLA</sequence>
<evidence type="ECO:0000256" key="5">
    <source>
        <dbReference type="ARBA" id="ARBA00066635"/>
    </source>
</evidence>
<proteinExistence type="predicted"/>
<dbReference type="InterPro" id="IPR045247">
    <property type="entry name" value="Oye-like"/>
</dbReference>
<comment type="pathway">
    <text evidence="1">Alkaloid biosynthesis; ergot alkaloid biosynthesis.</text>
</comment>
<evidence type="ECO:0000256" key="4">
    <source>
        <dbReference type="ARBA" id="ARBA00051276"/>
    </source>
</evidence>
<keyword evidence="2" id="KW-0017">Alkaloid metabolism</keyword>
<organism evidence="7 8">
    <name type="scientific">Penicillium hordei</name>
    <dbReference type="NCBI Taxonomy" id="40994"/>
    <lineage>
        <taxon>Eukaryota</taxon>
        <taxon>Fungi</taxon>
        <taxon>Dikarya</taxon>
        <taxon>Ascomycota</taxon>
        <taxon>Pezizomycotina</taxon>
        <taxon>Eurotiomycetes</taxon>
        <taxon>Eurotiomycetidae</taxon>
        <taxon>Eurotiales</taxon>
        <taxon>Aspergillaceae</taxon>
        <taxon>Penicillium</taxon>
    </lineage>
</organism>
<dbReference type="GO" id="GO:0003959">
    <property type="term" value="F:NADPH dehydrogenase activity"/>
    <property type="evidence" value="ECO:0007669"/>
    <property type="project" value="TreeGrafter"/>
</dbReference>
<dbReference type="InterPro" id="IPR013785">
    <property type="entry name" value="Aldolase_TIM"/>
</dbReference>
<dbReference type="AlphaFoldDB" id="A0AAD6DZV6"/>
<dbReference type="EC" id="1.3.1.100" evidence="5"/>
<evidence type="ECO:0000256" key="2">
    <source>
        <dbReference type="ARBA" id="ARBA00022589"/>
    </source>
</evidence>
<keyword evidence="8" id="KW-1185">Reference proteome</keyword>
<gene>
    <name evidence="7" type="ORF">N7537_008171</name>
</gene>
<evidence type="ECO:0000256" key="1">
    <source>
        <dbReference type="ARBA" id="ARBA00005107"/>
    </source>
</evidence>
<reference evidence="7" key="1">
    <citation type="journal article" date="2023" name="IMA Fungus">
        <title>Comparative genomic study of the Penicillium genus elucidates a diverse pangenome and 15 lateral gene transfer events.</title>
        <authorList>
            <person name="Petersen C."/>
            <person name="Sorensen T."/>
            <person name="Nielsen M.R."/>
            <person name="Sondergaard T.E."/>
            <person name="Sorensen J.L."/>
            <person name="Fitzpatrick D.A."/>
            <person name="Frisvad J.C."/>
            <person name="Nielsen K.L."/>
        </authorList>
    </citation>
    <scope>NUCLEOTIDE SEQUENCE</scope>
    <source>
        <strain evidence="7">IBT 12815</strain>
    </source>
</reference>
<evidence type="ECO:0000313" key="7">
    <source>
        <dbReference type="EMBL" id="KAJ5598087.1"/>
    </source>
</evidence>
<dbReference type="Gene3D" id="3.20.20.70">
    <property type="entry name" value="Aldolase class I"/>
    <property type="match status" value="1"/>
</dbReference>
<dbReference type="Proteomes" id="UP001213799">
    <property type="component" value="Unassembled WGS sequence"/>
</dbReference>
<name>A0AAD6DZV6_9EURO</name>